<dbReference type="GO" id="GO:0005886">
    <property type="term" value="C:plasma membrane"/>
    <property type="evidence" value="ECO:0007669"/>
    <property type="project" value="TreeGrafter"/>
</dbReference>
<feature type="transmembrane region" description="Helical" evidence="5">
    <location>
        <begin position="104"/>
        <end position="128"/>
    </location>
</feature>
<dbReference type="InterPro" id="IPR004864">
    <property type="entry name" value="LEA_2"/>
</dbReference>
<evidence type="ECO:0000256" key="1">
    <source>
        <dbReference type="ARBA" id="ARBA00004167"/>
    </source>
</evidence>
<dbReference type="PANTHER" id="PTHR31234">
    <property type="entry name" value="LATE EMBRYOGENESIS ABUNDANT (LEA) HYDROXYPROLINE-RICH GLYCOPROTEIN FAMILY"/>
    <property type="match status" value="1"/>
</dbReference>
<proteinExistence type="predicted"/>
<name>A0A9N7MNY2_STRHE</name>
<comment type="caution">
    <text evidence="7">The sequence shown here is derived from an EMBL/GenBank/DDBJ whole genome shotgun (WGS) entry which is preliminary data.</text>
</comment>
<feature type="domain" description="Late embryogenesis abundant protein LEA-2 subgroup" evidence="6">
    <location>
        <begin position="161"/>
        <end position="262"/>
    </location>
</feature>
<evidence type="ECO:0000256" key="5">
    <source>
        <dbReference type="SAM" id="Phobius"/>
    </source>
</evidence>
<dbReference type="AlphaFoldDB" id="A0A9N7MNY2"/>
<dbReference type="Gene3D" id="2.60.40.1820">
    <property type="match status" value="1"/>
</dbReference>
<dbReference type="InterPro" id="IPR044839">
    <property type="entry name" value="NDR1-like"/>
</dbReference>
<evidence type="ECO:0000313" key="8">
    <source>
        <dbReference type="Proteomes" id="UP001153555"/>
    </source>
</evidence>
<evidence type="ECO:0000256" key="3">
    <source>
        <dbReference type="ARBA" id="ARBA00022989"/>
    </source>
</evidence>
<keyword evidence="8" id="KW-1185">Reference proteome</keyword>
<dbReference type="GO" id="GO:0098542">
    <property type="term" value="P:defense response to other organism"/>
    <property type="evidence" value="ECO:0007669"/>
    <property type="project" value="InterPro"/>
</dbReference>
<evidence type="ECO:0000259" key="6">
    <source>
        <dbReference type="Pfam" id="PF03168"/>
    </source>
</evidence>
<keyword evidence="2 5" id="KW-0812">Transmembrane</keyword>
<dbReference type="PANTHER" id="PTHR31234:SF2">
    <property type="entry name" value="OS05G0199100 PROTEIN"/>
    <property type="match status" value="1"/>
</dbReference>
<organism evidence="7 8">
    <name type="scientific">Striga hermonthica</name>
    <name type="common">Purple witchweed</name>
    <name type="synonym">Buchnera hermonthica</name>
    <dbReference type="NCBI Taxonomy" id="68872"/>
    <lineage>
        <taxon>Eukaryota</taxon>
        <taxon>Viridiplantae</taxon>
        <taxon>Streptophyta</taxon>
        <taxon>Embryophyta</taxon>
        <taxon>Tracheophyta</taxon>
        <taxon>Spermatophyta</taxon>
        <taxon>Magnoliopsida</taxon>
        <taxon>eudicotyledons</taxon>
        <taxon>Gunneridae</taxon>
        <taxon>Pentapetalae</taxon>
        <taxon>asterids</taxon>
        <taxon>lamiids</taxon>
        <taxon>Lamiales</taxon>
        <taxon>Orobanchaceae</taxon>
        <taxon>Buchnereae</taxon>
        <taxon>Striga</taxon>
    </lineage>
</organism>
<comment type="subcellular location">
    <subcellularLocation>
        <location evidence="1">Membrane</location>
        <topology evidence="1">Single-pass membrane protein</topology>
    </subcellularLocation>
</comment>
<reference evidence="7" key="1">
    <citation type="submission" date="2019-12" db="EMBL/GenBank/DDBJ databases">
        <authorList>
            <person name="Scholes J."/>
        </authorList>
    </citation>
    <scope>NUCLEOTIDE SEQUENCE</scope>
</reference>
<evidence type="ECO:0000256" key="2">
    <source>
        <dbReference type="ARBA" id="ARBA00022692"/>
    </source>
</evidence>
<sequence>MEGAGVAPGRKGGAAAAAAANKVPPLLPDQESIVGISRDRVYPSTKPTANGGPPLASAAAVNGGANPAFPANKAQLYNAARLPYRPQPPPRRRHTRSCCCCCCLWMMLLIILVLLLAAIAGAVFYVLYRPQRPSFSVASLRLSRFNLTDTAITSAFNVTLVARNPNSKIAFSYEKISVRVLSGEVGIANGAFPAFTHGKKNVTTLRTVISSSNTPIGADIDISPLRSSVRSRNLPIKIELDTKVIAKIGNIKTKKLEIRVSCDGITVSIPSGRTASVASTSDVKCKVDPRIKIIRWTF</sequence>
<dbReference type="SUPFAM" id="SSF117070">
    <property type="entry name" value="LEA14-like"/>
    <property type="match status" value="1"/>
</dbReference>
<keyword evidence="4 5" id="KW-0472">Membrane</keyword>
<evidence type="ECO:0000256" key="4">
    <source>
        <dbReference type="ARBA" id="ARBA00023136"/>
    </source>
</evidence>
<dbReference type="EMBL" id="CACSLK010013932">
    <property type="protein sequence ID" value="CAA0816114.1"/>
    <property type="molecule type" value="Genomic_DNA"/>
</dbReference>
<dbReference type="Pfam" id="PF03168">
    <property type="entry name" value="LEA_2"/>
    <property type="match status" value="1"/>
</dbReference>
<gene>
    <name evidence="7" type="ORF">SHERM_15982</name>
</gene>
<dbReference type="Proteomes" id="UP001153555">
    <property type="component" value="Unassembled WGS sequence"/>
</dbReference>
<evidence type="ECO:0000313" key="7">
    <source>
        <dbReference type="EMBL" id="CAA0816114.1"/>
    </source>
</evidence>
<dbReference type="OrthoDB" id="777167at2759"/>
<keyword evidence="3 5" id="KW-1133">Transmembrane helix</keyword>
<accession>A0A9N7MNY2</accession>
<protein>
    <submittedName>
        <fullName evidence="7">Late embryogenesis abundant (LEA) hydroxyproline-rich glycoprotein family</fullName>
    </submittedName>
</protein>